<dbReference type="GO" id="GO:0003972">
    <property type="term" value="F:RNA ligase (ATP) activity"/>
    <property type="evidence" value="ECO:0007669"/>
    <property type="project" value="UniProtKB-EC"/>
</dbReference>
<keyword evidence="6" id="KW-1185">Reference proteome</keyword>
<sequence length="1036" mass="114765">MTDADLAKQVESLAINLSTASISKVGAAPARTADELVAALNKASEGGPKSKRLIRSTVHSVVKEPQGSAARRPVGETPSAREQDSQSYSLVSWKTAEFAYRKSAGLSSELPTLARGLFTEQTGDKSHRIIVRGYDKFFNVGELPWTKPAAIKKYSTPPYHLTFKENGCIIFIAALSPTQIVVTSKHSLGSRDEVEVSHAVKGEEWLVKHLARRNKSKSDLAGELWRRNETAVCELCDDSFEEHVIAYTEANSGLHLHGLNANQPTFATRPMQEVDTFAREWGFIPTRWLELNSMDEVDRLTAEISKTGSWKGEAIEGFVVRTHVPSSAASDGKEENPLPRPPYAPGQEWFYKIKFEEPYLMYRDWRELTRRLLREKKDWQTKTKVVVHPIHPPARITPELAKPPAVEQASQPEADLEADVGTDPKKSKTQSKKEKKAQAQEKHKAAAFAAQQAATTEQHSDDRPPRPELRFKRPKTVLYVEWAYDLLHGSDDGTVKPQPQFFEHFNQGKGIIALRQAFLEYLRTPDGKKRLAALGGVVDDDDRSEQAPFDKTLIVPIGVPGCGKTSLLIALRTIFQWGHTQSDDVQTKRTGPQFLGNIEQELEEHDVVLADRNNHLFKHRDEIVGLVEKIKKQSTAAASKSAPGKKGSSKSKKPQSDKPEQQAGTSPSATPPKPLRIRLIALTWAFDSHALNDVHTVCAARITLRGENHQSLRVEGATDGPKSGSKRSKLPHEQVLWSFLEELQPLGSSLGGEGDQGQADELFDHTIKLEIEYDREKALRSTISALCPILDITQPSEEEIRRGLDAAADYKVSIKKDMATRGPASGGGKTSKPRYYAINVDADFEKLIPQLIERCADEDLQNAARQALQKLQTANRLIQHPHITLVHSKSVEAEAVGKARANEGDGLGAKERWDTYQKLCKQHPAEAKKDGTHPLTFSFKVNNLVWDGRVMALGVRDVACPAVPDFARLQGGHGGFHQGKWRPHITVGTASDDIRPFEANEVLRLAEKGGKDSRAKMIDADATAIEVRGVLEGMWA</sequence>
<dbReference type="Gene3D" id="3.40.50.300">
    <property type="entry name" value="P-loop containing nucleotide triphosphate hydrolases"/>
    <property type="match status" value="1"/>
</dbReference>
<dbReference type="AlphaFoldDB" id="A0AAN6JTC9"/>
<evidence type="ECO:0000259" key="2">
    <source>
        <dbReference type="Pfam" id="PF08302"/>
    </source>
</evidence>
<dbReference type="Pfam" id="PF09511">
    <property type="entry name" value="RNA_lig_T4_1"/>
    <property type="match status" value="1"/>
</dbReference>
<feature type="domain" description="tRNA ligase kinase" evidence="3">
    <location>
        <begin position="553"/>
        <end position="634"/>
    </location>
</feature>
<comment type="caution">
    <text evidence="5">The sequence shown here is derived from an EMBL/GenBank/DDBJ whole genome shotgun (WGS) entry which is preliminary data.</text>
</comment>
<feature type="region of interest" description="Disordered" evidence="1">
    <location>
        <begin position="634"/>
        <end position="673"/>
    </location>
</feature>
<feature type="compositionally biased region" description="Basic and acidic residues" evidence="1">
    <location>
        <begin position="458"/>
        <end position="470"/>
    </location>
</feature>
<dbReference type="EC" id="6.5.1.3" evidence="5"/>
<gene>
    <name evidence="5" type="primary">trl1</name>
    <name evidence="5" type="ORF">OC846_001046</name>
</gene>
<feature type="domain" description="T4 RNA ligase 1-like N-terminal" evidence="4">
    <location>
        <begin position="114"/>
        <end position="360"/>
    </location>
</feature>
<dbReference type="GO" id="GO:0005634">
    <property type="term" value="C:nucleus"/>
    <property type="evidence" value="ECO:0007669"/>
    <property type="project" value="TreeGrafter"/>
</dbReference>
<feature type="domain" description="tRNA ligase phosphodiesterase" evidence="2">
    <location>
        <begin position="787"/>
        <end position="1015"/>
    </location>
</feature>
<dbReference type="SUPFAM" id="SSF52540">
    <property type="entry name" value="P-loop containing nucleoside triphosphate hydrolases"/>
    <property type="match status" value="1"/>
</dbReference>
<dbReference type="Pfam" id="PF08302">
    <property type="entry name" value="tRNA_lig_CPD"/>
    <property type="match status" value="1"/>
</dbReference>
<feature type="region of interest" description="Disordered" evidence="1">
    <location>
        <begin position="382"/>
        <end position="470"/>
    </location>
</feature>
<organism evidence="5 6">
    <name type="scientific">Tilletia horrida</name>
    <dbReference type="NCBI Taxonomy" id="155126"/>
    <lineage>
        <taxon>Eukaryota</taxon>
        <taxon>Fungi</taxon>
        <taxon>Dikarya</taxon>
        <taxon>Basidiomycota</taxon>
        <taxon>Ustilaginomycotina</taxon>
        <taxon>Exobasidiomycetes</taxon>
        <taxon>Tilletiales</taxon>
        <taxon>Tilletiaceae</taxon>
        <taxon>Tilletia</taxon>
    </lineage>
</organism>
<protein>
    <submittedName>
        <fullName evidence="5">tRNA ligase</fullName>
        <ecNumber evidence="5">6.5.1.3</ecNumber>
    </submittedName>
</protein>
<dbReference type="GO" id="GO:0006388">
    <property type="term" value="P:tRNA splicing, via endonucleolytic cleavage and ligation"/>
    <property type="evidence" value="ECO:0007669"/>
    <property type="project" value="InterPro"/>
</dbReference>
<dbReference type="InterPro" id="IPR015966">
    <property type="entry name" value="tRNA_lig_kin_fungi"/>
</dbReference>
<feature type="compositionally biased region" description="Low complexity" evidence="1">
    <location>
        <begin position="446"/>
        <end position="457"/>
    </location>
</feature>
<dbReference type="InterPro" id="IPR027417">
    <property type="entry name" value="P-loop_NTPase"/>
</dbReference>
<reference evidence="5" key="1">
    <citation type="journal article" date="2023" name="PhytoFront">
        <title>Draft Genome Resources of Seven Strains of Tilletia horrida, Causal Agent of Kernel Smut of Rice.</title>
        <authorList>
            <person name="Khanal S."/>
            <person name="Antony Babu S."/>
            <person name="Zhou X.G."/>
        </authorList>
    </citation>
    <scope>NUCLEOTIDE SEQUENCE</scope>
    <source>
        <strain evidence="5">TX6</strain>
    </source>
</reference>
<dbReference type="PANTHER" id="PTHR32004:SF1">
    <property type="entry name" value="TRNA LIGASE"/>
    <property type="match status" value="1"/>
</dbReference>
<dbReference type="GO" id="GO:0005524">
    <property type="term" value="F:ATP binding"/>
    <property type="evidence" value="ECO:0007669"/>
    <property type="project" value="InterPro"/>
</dbReference>
<dbReference type="InterPro" id="IPR015965">
    <property type="entry name" value="tRNA_lig_PDEase"/>
</dbReference>
<proteinExistence type="predicted"/>
<evidence type="ECO:0000259" key="3">
    <source>
        <dbReference type="Pfam" id="PF08303"/>
    </source>
</evidence>
<evidence type="ECO:0000256" key="1">
    <source>
        <dbReference type="SAM" id="MobiDB-lite"/>
    </source>
</evidence>
<evidence type="ECO:0000313" key="5">
    <source>
        <dbReference type="EMBL" id="KAK0556601.1"/>
    </source>
</evidence>
<dbReference type="InterPro" id="IPR019039">
    <property type="entry name" value="T4-Rnl1-like_N"/>
</dbReference>
<name>A0AAN6JTC9_9BASI</name>
<evidence type="ECO:0000259" key="4">
    <source>
        <dbReference type="Pfam" id="PF09511"/>
    </source>
</evidence>
<dbReference type="EMBL" id="JAPDMZ010000013">
    <property type="protein sequence ID" value="KAK0556601.1"/>
    <property type="molecule type" value="Genomic_DNA"/>
</dbReference>
<feature type="region of interest" description="Disordered" evidence="1">
    <location>
        <begin position="64"/>
        <end position="86"/>
    </location>
</feature>
<accession>A0AAN6JTC9</accession>
<keyword evidence="5" id="KW-0436">Ligase</keyword>
<feature type="compositionally biased region" description="Low complexity" evidence="1">
    <location>
        <begin position="634"/>
        <end position="646"/>
    </location>
</feature>
<dbReference type="Pfam" id="PF08303">
    <property type="entry name" value="tRNA_lig_kinase"/>
    <property type="match status" value="1"/>
</dbReference>
<dbReference type="Proteomes" id="UP001176517">
    <property type="component" value="Unassembled WGS sequence"/>
</dbReference>
<evidence type="ECO:0000313" key="6">
    <source>
        <dbReference type="Proteomes" id="UP001176517"/>
    </source>
</evidence>
<dbReference type="PANTHER" id="PTHR32004">
    <property type="entry name" value="TRNA LIGASE"/>
    <property type="match status" value="1"/>
</dbReference>